<dbReference type="PROSITE" id="PS51371">
    <property type="entry name" value="CBS"/>
    <property type="match status" value="2"/>
</dbReference>
<dbReference type="STRING" id="70996.SE18_14530"/>
<dbReference type="InterPro" id="IPR044725">
    <property type="entry name" value="CBSX3_CBS_dom"/>
</dbReference>
<dbReference type="PANTHER" id="PTHR43080">
    <property type="entry name" value="CBS DOMAIN-CONTAINING PROTEIN CBSX3, MITOCHONDRIAL"/>
    <property type="match status" value="1"/>
</dbReference>
<dbReference type="AlphaFoldDB" id="A0A0P6Y2J4"/>
<accession>A0A0P6Y2J4</accession>
<evidence type="ECO:0000256" key="2">
    <source>
        <dbReference type="PROSITE-ProRule" id="PRU00703"/>
    </source>
</evidence>
<organism evidence="4 5">
    <name type="scientific">Herpetosiphon geysericola</name>
    <dbReference type="NCBI Taxonomy" id="70996"/>
    <lineage>
        <taxon>Bacteria</taxon>
        <taxon>Bacillati</taxon>
        <taxon>Chloroflexota</taxon>
        <taxon>Chloroflexia</taxon>
        <taxon>Herpetosiphonales</taxon>
        <taxon>Herpetosiphonaceae</taxon>
        <taxon>Herpetosiphon</taxon>
    </lineage>
</organism>
<feature type="domain" description="CBS" evidence="3">
    <location>
        <begin position="10"/>
        <end position="65"/>
    </location>
</feature>
<dbReference type="InterPro" id="IPR051257">
    <property type="entry name" value="Diverse_CBS-Domain"/>
</dbReference>
<feature type="domain" description="CBS" evidence="3">
    <location>
        <begin position="74"/>
        <end position="133"/>
    </location>
</feature>
<protein>
    <recommendedName>
        <fullName evidence="3">CBS domain-containing protein</fullName>
    </recommendedName>
</protein>
<dbReference type="CDD" id="cd04623">
    <property type="entry name" value="CBS_pair_bac_euk"/>
    <property type="match status" value="1"/>
</dbReference>
<dbReference type="EMBL" id="LGKP01000022">
    <property type="protein sequence ID" value="KPL86087.1"/>
    <property type="molecule type" value="Genomic_DNA"/>
</dbReference>
<proteinExistence type="predicted"/>
<dbReference type="Gene3D" id="3.10.580.10">
    <property type="entry name" value="CBS-domain"/>
    <property type="match status" value="1"/>
</dbReference>
<sequence length="142" mass="15547">MKIKHVLATKSPIIHTINPQTPLSQAVAILSEHNIGALVVIEDDRIAGIISERDIIRAAAQDPAIFERQVQHVMTANVITGRPSDDLKAVLQTMTSRRFRHLPILDGDILLGIVSIGDVVKAQLGEYEGKLDTLETQIIEEG</sequence>
<dbReference type="RefSeq" id="WP_054535180.1">
    <property type="nucleotide sequence ID" value="NZ_LGKP01000022.1"/>
</dbReference>
<keyword evidence="5" id="KW-1185">Reference proteome</keyword>
<dbReference type="PANTHER" id="PTHR43080:SF2">
    <property type="entry name" value="CBS DOMAIN-CONTAINING PROTEIN"/>
    <property type="match status" value="1"/>
</dbReference>
<evidence type="ECO:0000313" key="4">
    <source>
        <dbReference type="EMBL" id="KPL86087.1"/>
    </source>
</evidence>
<dbReference type="OrthoDB" id="9802114at2"/>
<dbReference type="InterPro" id="IPR046342">
    <property type="entry name" value="CBS_dom_sf"/>
</dbReference>
<dbReference type="SUPFAM" id="SSF54631">
    <property type="entry name" value="CBS-domain pair"/>
    <property type="match status" value="1"/>
</dbReference>
<gene>
    <name evidence="4" type="ORF">SE18_14530</name>
</gene>
<dbReference type="InterPro" id="IPR000644">
    <property type="entry name" value="CBS_dom"/>
</dbReference>
<dbReference type="PATRIC" id="fig|70996.4.peg.3540"/>
<reference evidence="4 5" key="1">
    <citation type="submission" date="2015-07" db="EMBL/GenBank/DDBJ databases">
        <title>Whole genome sequence of Herpetosiphon geysericola DSM 7119.</title>
        <authorList>
            <person name="Hemp J."/>
            <person name="Ward L.M."/>
            <person name="Pace L.A."/>
            <person name="Fischer W.W."/>
        </authorList>
    </citation>
    <scope>NUCLEOTIDE SEQUENCE [LARGE SCALE GENOMIC DNA]</scope>
    <source>
        <strain evidence="4 5">DSM 7119</strain>
    </source>
</reference>
<dbReference type="Proteomes" id="UP000050277">
    <property type="component" value="Unassembled WGS sequence"/>
</dbReference>
<dbReference type="Pfam" id="PF00571">
    <property type="entry name" value="CBS"/>
    <property type="match status" value="2"/>
</dbReference>
<name>A0A0P6Y2J4_9CHLR</name>
<comment type="caution">
    <text evidence="4">The sequence shown here is derived from an EMBL/GenBank/DDBJ whole genome shotgun (WGS) entry which is preliminary data.</text>
</comment>
<evidence type="ECO:0000259" key="3">
    <source>
        <dbReference type="PROSITE" id="PS51371"/>
    </source>
</evidence>
<dbReference type="SMART" id="SM00116">
    <property type="entry name" value="CBS"/>
    <property type="match status" value="2"/>
</dbReference>
<evidence type="ECO:0000313" key="5">
    <source>
        <dbReference type="Proteomes" id="UP000050277"/>
    </source>
</evidence>
<keyword evidence="1 2" id="KW-0129">CBS domain</keyword>
<evidence type="ECO:0000256" key="1">
    <source>
        <dbReference type="ARBA" id="ARBA00023122"/>
    </source>
</evidence>